<proteinExistence type="predicted"/>
<dbReference type="GO" id="GO:0008233">
    <property type="term" value="F:peptidase activity"/>
    <property type="evidence" value="ECO:0007669"/>
    <property type="project" value="UniProtKB-KW"/>
</dbReference>
<keyword evidence="1" id="KW-0472">Membrane</keyword>
<feature type="transmembrane region" description="Helical" evidence="1">
    <location>
        <begin position="518"/>
        <end position="536"/>
    </location>
</feature>
<dbReference type="AlphaFoldDB" id="A0A366HXJ0"/>
<keyword evidence="2" id="KW-0645">Protease</keyword>
<name>A0A366HXJ0_9BACT</name>
<dbReference type="EMBL" id="QNRR01000001">
    <property type="protein sequence ID" value="RBP48205.1"/>
    <property type="molecule type" value="Genomic_DNA"/>
</dbReference>
<keyword evidence="3" id="KW-1185">Reference proteome</keyword>
<feature type="transmembrane region" description="Helical" evidence="1">
    <location>
        <begin position="260"/>
        <end position="281"/>
    </location>
</feature>
<keyword evidence="1" id="KW-0812">Transmembrane</keyword>
<dbReference type="RefSeq" id="WP_113957076.1">
    <property type="nucleotide sequence ID" value="NZ_QNRR01000001.1"/>
</dbReference>
<evidence type="ECO:0000256" key="1">
    <source>
        <dbReference type="SAM" id="Phobius"/>
    </source>
</evidence>
<feature type="transmembrane region" description="Helical" evidence="1">
    <location>
        <begin position="287"/>
        <end position="307"/>
    </location>
</feature>
<keyword evidence="1" id="KW-1133">Transmembrane helix</keyword>
<feature type="transmembrane region" description="Helical" evidence="1">
    <location>
        <begin position="17"/>
        <end position="39"/>
    </location>
</feature>
<evidence type="ECO:0000313" key="2">
    <source>
        <dbReference type="EMBL" id="RBP48205.1"/>
    </source>
</evidence>
<dbReference type="PANTHER" id="PTHR36844:SF1">
    <property type="entry name" value="PROTEASE PRSW"/>
    <property type="match status" value="1"/>
</dbReference>
<keyword evidence="2" id="KW-0378">Hydrolase</keyword>
<reference evidence="2 3" key="1">
    <citation type="submission" date="2018-06" db="EMBL/GenBank/DDBJ databases">
        <title>Genomic Encyclopedia of Type Strains, Phase IV (KMG-IV): sequencing the most valuable type-strain genomes for metagenomic binning, comparative biology and taxonomic classification.</title>
        <authorList>
            <person name="Goeker M."/>
        </authorList>
    </citation>
    <scope>NUCLEOTIDE SEQUENCE [LARGE SCALE GENOMIC DNA]</scope>
    <source>
        <strain evidence="2 3">DSM 25532</strain>
    </source>
</reference>
<organism evidence="2 3">
    <name type="scientific">Roseimicrobium gellanilyticum</name>
    <dbReference type="NCBI Taxonomy" id="748857"/>
    <lineage>
        <taxon>Bacteria</taxon>
        <taxon>Pseudomonadati</taxon>
        <taxon>Verrucomicrobiota</taxon>
        <taxon>Verrucomicrobiia</taxon>
        <taxon>Verrucomicrobiales</taxon>
        <taxon>Verrucomicrobiaceae</taxon>
        <taxon>Roseimicrobium</taxon>
    </lineage>
</organism>
<accession>A0A366HXJ0</accession>
<dbReference type="Proteomes" id="UP000253426">
    <property type="component" value="Unassembled WGS sequence"/>
</dbReference>
<dbReference type="Pfam" id="PF13367">
    <property type="entry name" value="PrsW-protease"/>
    <property type="match status" value="1"/>
</dbReference>
<dbReference type="PANTHER" id="PTHR36844">
    <property type="entry name" value="PROTEASE PRSW"/>
    <property type="match status" value="1"/>
</dbReference>
<dbReference type="OrthoDB" id="192089at2"/>
<sequence length="542" mass="60904">MSQWRSRAFQLTRDRTFLLRVASGIIAVCTLISVSVLIIRGKQWPPPKMPSLSADEIAASNEMVLGEEYQLLRQAPAKEPARVMKWLMEMQIPKGQSFDPVSLKCGEMDLAALFRQHAGDAELYEALAAYARFRFDPDEAAREKAQADLAQISLRENAPRHANELYAESLLRQKRMKEVLGAWMREWTRFPDATLSRRYAFELALQLKDASALQQLCSDKSFLRTVDALGLRDAAQIMSDRQMLFQAMARMTWERWMQGASLFIALFTAGIWYVILVYTASRERFRWFRFLPAVFAGIVSVTVLLWFQETVDYRTPSDAGSEAPTLTHAMMDWILNVGLPEEAVKALLFAFFLPVLLHNGSPTKAALVGGCVGLGFALDENLLYFSTHGSSLALGRFLTANFLHIGLTGILGWGTYELFRSRFHKATEFLTAFLGVTLAHGLYDFTAVIAGDEWGMDIMHVVILAAVAAFYLRLLHSGTERPAGWVFSRTSIFIWGISLLVGVLMIAATYQMQNIKGITETLSTALSLAVIGFIFLREFREV</sequence>
<dbReference type="GO" id="GO:0006508">
    <property type="term" value="P:proteolysis"/>
    <property type="evidence" value="ECO:0007669"/>
    <property type="project" value="UniProtKB-KW"/>
</dbReference>
<feature type="transmembrane region" description="Helical" evidence="1">
    <location>
        <begin position="454"/>
        <end position="472"/>
    </location>
</feature>
<feature type="transmembrane region" description="Helical" evidence="1">
    <location>
        <begin position="429"/>
        <end position="448"/>
    </location>
</feature>
<comment type="caution">
    <text evidence="2">The sequence shown here is derived from an EMBL/GenBank/DDBJ whole genome shotgun (WGS) entry which is preliminary data.</text>
</comment>
<gene>
    <name evidence="2" type="ORF">DES53_1011006</name>
</gene>
<feature type="transmembrane region" description="Helical" evidence="1">
    <location>
        <begin position="492"/>
        <end position="512"/>
    </location>
</feature>
<protein>
    <submittedName>
        <fullName evidence="2">Protease prsW family protein</fullName>
    </submittedName>
</protein>
<evidence type="ECO:0000313" key="3">
    <source>
        <dbReference type="Proteomes" id="UP000253426"/>
    </source>
</evidence>
<dbReference type="InterPro" id="IPR026898">
    <property type="entry name" value="PrsW"/>
</dbReference>